<name>A0A8S5L9Q9_9CAUD</name>
<accession>A0A8S5L9Q9</accession>
<sequence>MDKKIYCVEFINSNGKCRCTLSSSAYEELSVIGDESEKLKYINDYFNFDSIKATQFVRQFITLNDEIMIGCIERNVN</sequence>
<reference evidence="1" key="1">
    <citation type="journal article" date="2021" name="Proc. Natl. Acad. Sci. U.S.A.">
        <title>A Catalog of Tens of Thousands of Viruses from Human Metagenomes Reveals Hidden Associations with Chronic Diseases.</title>
        <authorList>
            <person name="Tisza M.J."/>
            <person name="Buck C.B."/>
        </authorList>
    </citation>
    <scope>NUCLEOTIDE SEQUENCE</scope>
    <source>
        <strain evidence="1">CtPuP5</strain>
    </source>
</reference>
<proteinExistence type="predicted"/>
<evidence type="ECO:0000313" key="1">
    <source>
        <dbReference type="EMBL" id="DAD66648.1"/>
    </source>
</evidence>
<dbReference type="EMBL" id="BK014662">
    <property type="protein sequence ID" value="DAD66648.1"/>
    <property type="molecule type" value="Genomic_DNA"/>
</dbReference>
<organism evidence="1">
    <name type="scientific">Myoviridae sp. ctPuP5</name>
    <dbReference type="NCBI Taxonomy" id="2823543"/>
    <lineage>
        <taxon>Viruses</taxon>
        <taxon>Duplodnaviria</taxon>
        <taxon>Heunggongvirae</taxon>
        <taxon>Uroviricota</taxon>
        <taxon>Caudoviricetes</taxon>
    </lineage>
</organism>
<protein>
    <submittedName>
        <fullName evidence="1">Uncharacterized protein</fullName>
    </submittedName>
</protein>